<reference evidence="15" key="1">
    <citation type="submission" date="2022-11" db="EMBL/GenBank/DDBJ databases">
        <title>The characterization of three novel Bacteroidetes species and genomic analysis of their roles in tidal elemental geochemical cycles.</title>
        <authorList>
            <person name="Ma K.-J."/>
        </authorList>
    </citation>
    <scope>NUCLEOTIDE SEQUENCE</scope>
    <source>
        <strain evidence="15">M415</strain>
    </source>
</reference>
<feature type="site" description="Critical for catalysis" evidence="10">
    <location>
        <position position="253"/>
    </location>
</feature>
<feature type="binding site" evidence="11">
    <location>
        <begin position="130"/>
        <end position="137"/>
    </location>
    <ligand>
        <name>substrate</name>
    </ligand>
</feature>
<evidence type="ECO:0000256" key="11">
    <source>
        <dbReference type="PIRSR" id="PIRSR009407-2"/>
    </source>
</evidence>
<feature type="binding site" evidence="12">
    <location>
        <position position="348"/>
    </location>
    <ligand>
        <name>Mg(2+)</name>
        <dbReference type="ChEBI" id="CHEBI:18420"/>
    </ligand>
</feature>
<sequence length="739" mass="81779">MPNIFYTKTDEAPALATQSFLPIIKAFSKTAGISIETKDISLAGRILAAFPDFLSAEQQKSDDLEALGTLAKSPDANIIKLPNISASIPQLKEAITELQAKGYALPDYPDEPENNKQQEIKSRYDKIKGSAVNPVLREGNSDRRAPRPIKNYAKKNPHSMGAWEKSSKTHVATMSSGDFRSNEISLTLPEATSVDIRLTNERGEVDILKSGIALQKGEIIDATVMRRASLLEFLKREFENARKEGTLLSLHLKATMMKVSDPIIFGHALETYFRDVFDQYGDTFEKIGVDAREGLEILFNKLRSLPAEEHNAISSALQKAMQHGPSLAMVNSDKGITNLHVPSDIIIDASMPAMIRNSGQMWNSKGEPQDTKAVIPDSSYAGIYQATIDFCKTHGAFDPKTMGTVPNVGLMAQKAEEYGSHDKTFEIAESGTVEVVDKESGKVLIQHQVNPGDIWRMCQVKDAPVRDWVKLAVTRARATQTPAIFWLDEKRAHDAELIKKVKAYLPELDIAGLDIQICDPVEATKRTLHRLKQGKDTISVTGNVLRDYLTDLFPILEVGTSAKMLSIVPLMNGGGLFETGAGGSAPKHVEQFLEEGHLRWDSLGEFMALAVSLDFLGNKYKNSKAMVLGSTLDQATEQFLEEDRSPSRKVGELDTRGSHFYLALYWAKALADQSDNLELKDKFSPLAEMLESQKEKILQELLDAQGKPQDIGGYYLPDPQMIKEAMRPSTTLNKILDQL</sequence>
<feature type="binding site" evidence="13">
    <location>
        <begin position="599"/>
        <end position="601"/>
    </location>
    <ligand>
        <name>NADP(+)</name>
        <dbReference type="ChEBI" id="CHEBI:58349"/>
    </ligand>
</feature>
<evidence type="ECO:0000256" key="3">
    <source>
        <dbReference type="ARBA" id="ARBA00022723"/>
    </source>
</evidence>
<dbReference type="GO" id="GO:0006099">
    <property type="term" value="P:tricarboxylic acid cycle"/>
    <property type="evidence" value="ECO:0007669"/>
    <property type="project" value="UniProtKB-KW"/>
</dbReference>
<evidence type="ECO:0000256" key="7">
    <source>
        <dbReference type="ARBA" id="ARBA00023554"/>
    </source>
</evidence>
<dbReference type="Pfam" id="PF03971">
    <property type="entry name" value="IDH"/>
    <property type="match status" value="1"/>
</dbReference>
<comment type="catalytic activity">
    <reaction evidence="7 9">
        <text>D-threo-isocitrate + NADP(+) = 2-oxoglutarate + CO2 + NADPH</text>
        <dbReference type="Rhea" id="RHEA:19629"/>
        <dbReference type="ChEBI" id="CHEBI:15562"/>
        <dbReference type="ChEBI" id="CHEBI:16526"/>
        <dbReference type="ChEBI" id="CHEBI:16810"/>
        <dbReference type="ChEBI" id="CHEBI:57783"/>
        <dbReference type="ChEBI" id="CHEBI:58349"/>
        <dbReference type="EC" id="1.1.1.42"/>
    </reaction>
</comment>
<feature type="binding site" evidence="11">
    <location>
        <position position="546"/>
    </location>
    <ligand>
        <name>D-threo-isocitrate</name>
        <dbReference type="ChEBI" id="CHEBI:15562"/>
    </ligand>
</feature>
<evidence type="ECO:0000256" key="8">
    <source>
        <dbReference type="ARBA" id="ARBA00046318"/>
    </source>
</evidence>
<dbReference type="Proteomes" id="UP001207116">
    <property type="component" value="Unassembled WGS sequence"/>
</dbReference>
<dbReference type="EMBL" id="JAPFQP010000003">
    <property type="protein sequence ID" value="MCX2720065.1"/>
    <property type="molecule type" value="Genomic_DNA"/>
</dbReference>
<dbReference type="GO" id="GO:0046872">
    <property type="term" value="F:metal ion binding"/>
    <property type="evidence" value="ECO:0007669"/>
    <property type="project" value="UniProtKB-KW"/>
</dbReference>
<comment type="similarity">
    <text evidence="8 9">Belongs to the monomeric-type IDH family.</text>
</comment>
<evidence type="ECO:0000256" key="5">
    <source>
        <dbReference type="ARBA" id="ARBA00022857"/>
    </source>
</evidence>
<comment type="cofactor">
    <cofactor evidence="12">
        <name>Mg(2+)</name>
        <dbReference type="ChEBI" id="CHEBI:18420"/>
    </cofactor>
    <cofactor evidence="12">
        <name>Mn(2+)</name>
        <dbReference type="ChEBI" id="CHEBI:29035"/>
    </cofactor>
    <text evidence="12">Binds 1 Mg(2+) or Mn(2+) ion per subunit.</text>
</comment>
<dbReference type="PANTHER" id="PTHR36999:SF1">
    <property type="entry name" value="ISOCITRATE DEHYDROGENASE (NADP(+))"/>
    <property type="match status" value="1"/>
</dbReference>
<keyword evidence="6 9" id="KW-0560">Oxidoreductase</keyword>
<evidence type="ECO:0000256" key="2">
    <source>
        <dbReference type="ARBA" id="ARBA00022532"/>
    </source>
</evidence>
<feature type="binding site" evidence="13">
    <location>
        <position position="588"/>
    </location>
    <ligand>
        <name>NADP(+)</name>
        <dbReference type="ChEBI" id="CHEBI:58349"/>
    </ligand>
</feature>
<feature type="binding site" evidence="13">
    <location>
        <position position="133"/>
    </location>
    <ligand>
        <name>NADP(+)</name>
        <dbReference type="ChEBI" id="CHEBI:58349"/>
    </ligand>
</feature>
<name>A0AAE3MLN8_9FLAO</name>
<evidence type="ECO:0000256" key="9">
    <source>
        <dbReference type="PIRNR" id="PIRNR009407"/>
    </source>
</evidence>
<dbReference type="SUPFAM" id="SSF53659">
    <property type="entry name" value="Isocitrate/Isopropylmalate dehydrogenase-like"/>
    <property type="match status" value="1"/>
</dbReference>
<dbReference type="Gene3D" id="3.40.718.10">
    <property type="entry name" value="Isopropylmalate Dehydrogenase"/>
    <property type="match status" value="1"/>
</dbReference>
<dbReference type="NCBIfam" id="TIGR00178">
    <property type="entry name" value="monomer_idh"/>
    <property type="match status" value="1"/>
</dbReference>
<feature type="site" description="Critical for catalysis" evidence="10">
    <location>
        <position position="418"/>
    </location>
</feature>
<keyword evidence="3 12" id="KW-0479">Metal-binding</keyword>
<keyword evidence="5 9" id="KW-0521">NADP</keyword>
<evidence type="ECO:0000256" key="14">
    <source>
        <dbReference type="SAM" id="MobiDB-lite"/>
    </source>
</evidence>
<evidence type="ECO:0000256" key="4">
    <source>
        <dbReference type="ARBA" id="ARBA00022842"/>
    </source>
</evidence>
<dbReference type="PANTHER" id="PTHR36999">
    <property type="entry name" value="ISOCITRATE DEHYDROGENASE [NADP]"/>
    <property type="match status" value="1"/>
</dbReference>
<evidence type="ECO:0000256" key="6">
    <source>
        <dbReference type="ARBA" id="ARBA00023002"/>
    </source>
</evidence>
<keyword evidence="4 12" id="KW-0460">Magnesium</keyword>
<evidence type="ECO:0000256" key="13">
    <source>
        <dbReference type="PIRSR" id="PIRSR009407-4"/>
    </source>
</evidence>
<evidence type="ECO:0000256" key="10">
    <source>
        <dbReference type="PIRSR" id="PIRSR009407-1"/>
    </source>
</evidence>
<gene>
    <name evidence="15" type="ORF">OO016_10675</name>
</gene>
<keyword evidence="16" id="KW-1185">Reference proteome</keyword>
<dbReference type="AlphaFoldDB" id="A0AAE3MLN8"/>
<evidence type="ECO:0000313" key="16">
    <source>
        <dbReference type="Proteomes" id="UP001207116"/>
    </source>
</evidence>
<evidence type="ECO:0000256" key="1">
    <source>
        <dbReference type="ARBA" id="ARBA00022435"/>
    </source>
</evidence>
<dbReference type="GO" id="GO:0004450">
    <property type="term" value="F:isocitrate dehydrogenase (NADP+) activity"/>
    <property type="evidence" value="ECO:0007669"/>
    <property type="project" value="UniProtKB-EC"/>
</dbReference>
<feature type="binding site" evidence="12">
    <location>
        <position position="551"/>
    </location>
    <ligand>
        <name>Mg(2+)</name>
        <dbReference type="ChEBI" id="CHEBI:18420"/>
    </ligand>
</feature>
<evidence type="ECO:0000313" key="15">
    <source>
        <dbReference type="EMBL" id="MCX2720065.1"/>
    </source>
</evidence>
<dbReference type="GO" id="GO:0006097">
    <property type="term" value="P:glyoxylate cycle"/>
    <property type="evidence" value="ECO:0007669"/>
    <property type="project" value="UniProtKB-KW"/>
</dbReference>
<dbReference type="RefSeq" id="WP_266013519.1">
    <property type="nucleotide sequence ID" value="NZ_JAPFQP010000003.1"/>
</dbReference>
<dbReference type="EC" id="1.1.1.42" evidence="9"/>
<dbReference type="PIRSF" id="PIRSF009407">
    <property type="entry name" value="IDH_monmr"/>
    <property type="match status" value="1"/>
</dbReference>
<proteinExistence type="inferred from homology"/>
<feature type="binding site" evidence="13">
    <location>
        <begin position="80"/>
        <end position="85"/>
    </location>
    <ligand>
        <name>NADP(+)</name>
        <dbReference type="ChEBI" id="CHEBI:58349"/>
    </ligand>
</feature>
<evidence type="ECO:0000256" key="12">
    <source>
        <dbReference type="PIRSR" id="PIRSR009407-3"/>
    </source>
</evidence>
<feature type="binding site" evidence="11">
    <location>
        <position position="143"/>
    </location>
    <ligand>
        <name>D-threo-isocitrate</name>
        <dbReference type="ChEBI" id="CHEBI:15562"/>
    </ligand>
</feature>
<protein>
    <recommendedName>
        <fullName evidence="9">Isocitrate dehydrogenase [NADP]</fullName>
        <ecNumber evidence="9">1.1.1.42</ecNumber>
    </recommendedName>
    <alternativeName>
        <fullName evidence="9">Oxalosuccinate decarboxylase</fullName>
    </alternativeName>
</protein>
<dbReference type="InterPro" id="IPR004436">
    <property type="entry name" value="Isocitrate_DH_NADP_mono"/>
</dbReference>
<feature type="binding site" evidence="13">
    <location>
        <position position="648"/>
    </location>
    <ligand>
        <name>NADP(+)</name>
        <dbReference type="ChEBI" id="CHEBI:58349"/>
    </ligand>
</feature>
<keyword evidence="2 9" id="KW-0816">Tricarboxylic acid cycle</keyword>
<feature type="binding site" evidence="12">
    <location>
        <position position="547"/>
    </location>
    <ligand>
        <name>Mg(2+)</name>
        <dbReference type="ChEBI" id="CHEBI:18420"/>
    </ligand>
</feature>
<accession>A0AAE3MLN8</accession>
<organism evidence="15 16">
    <name type="scientific">Lentiprolixibacter aurantiacus</name>
    <dbReference type="NCBI Taxonomy" id="2993939"/>
    <lineage>
        <taxon>Bacteria</taxon>
        <taxon>Pseudomonadati</taxon>
        <taxon>Bacteroidota</taxon>
        <taxon>Flavobacteriia</taxon>
        <taxon>Flavobacteriales</taxon>
        <taxon>Flavobacteriaceae</taxon>
        <taxon>Lentiprolixibacter</taxon>
    </lineage>
</organism>
<comment type="caution">
    <text evidence="15">The sequence shown here is derived from an EMBL/GenBank/DDBJ whole genome shotgun (WGS) entry which is preliminary data.</text>
</comment>
<feature type="region of interest" description="Disordered" evidence="14">
    <location>
        <begin position="136"/>
        <end position="165"/>
    </location>
</feature>
<keyword evidence="1 9" id="KW-0329">Glyoxylate bypass</keyword>
<feature type="binding site" evidence="13">
    <location>
        <begin position="583"/>
        <end position="584"/>
    </location>
    <ligand>
        <name>NADP(+)</name>
        <dbReference type="ChEBI" id="CHEBI:58349"/>
    </ligand>
</feature>